<gene>
    <name evidence="1" type="ORF">ANN_12748</name>
</gene>
<accession>A0ABQ8TJC6</accession>
<reference evidence="1 2" key="1">
    <citation type="journal article" date="2022" name="Allergy">
        <title>Genome assembly and annotation of Periplaneta americana reveal a comprehensive cockroach allergen profile.</title>
        <authorList>
            <person name="Wang L."/>
            <person name="Xiong Q."/>
            <person name="Saelim N."/>
            <person name="Wang L."/>
            <person name="Nong W."/>
            <person name="Wan A.T."/>
            <person name="Shi M."/>
            <person name="Liu X."/>
            <person name="Cao Q."/>
            <person name="Hui J.H.L."/>
            <person name="Sookrung N."/>
            <person name="Leung T.F."/>
            <person name="Tungtrongchitr A."/>
            <person name="Tsui S.K.W."/>
        </authorList>
    </citation>
    <scope>NUCLEOTIDE SEQUENCE [LARGE SCALE GENOMIC DNA]</scope>
    <source>
        <strain evidence="1">PWHHKU_190912</strain>
    </source>
</reference>
<sequence>MKEKKVRILSFSFDMRQVQVLPKLSKPFHLKERSMYFPVRGHSYLPADRVFGILEKHLRRYEKIVAPYNMLNFMKPLVCTCMHK</sequence>
<comment type="caution">
    <text evidence="1">The sequence shown here is derived from an EMBL/GenBank/DDBJ whole genome shotgun (WGS) entry which is preliminary data.</text>
</comment>
<proteinExistence type="predicted"/>
<dbReference type="EMBL" id="JAJSOF020000009">
    <property type="protein sequence ID" value="KAJ4446062.1"/>
    <property type="molecule type" value="Genomic_DNA"/>
</dbReference>
<evidence type="ECO:0000313" key="1">
    <source>
        <dbReference type="EMBL" id="KAJ4446062.1"/>
    </source>
</evidence>
<organism evidence="1 2">
    <name type="scientific">Periplaneta americana</name>
    <name type="common">American cockroach</name>
    <name type="synonym">Blatta americana</name>
    <dbReference type="NCBI Taxonomy" id="6978"/>
    <lineage>
        <taxon>Eukaryota</taxon>
        <taxon>Metazoa</taxon>
        <taxon>Ecdysozoa</taxon>
        <taxon>Arthropoda</taxon>
        <taxon>Hexapoda</taxon>
        <taxon>Insecta</taxon>
        <taxon>Pterygota</taxon>
        <taxon>Neoptera</taxon>
        <taxon>Polyneoptera</taxon>
        <taxon>Dictyoptera</taxon>
        <taxon>Blattodea</taxon>
        <taxon>Blattoidea</taxon>
        <taxon>Blattidae</taxon>
        <taxon>Blattinae</taxon>
        <taxon>Periplaneta</taxon>
    </lineage>
</organism>
<dbReference type="Proteomes" id="UP001148838">
    <property type="component" value="Unassembled WGS sequence"/>
</dbReference>
<name>A0ABQ8TJC6_PERAM</name>
<protein>
    <submittedName>
        <fullName evidence="1">Uncharacterized protein</fullName>
    </submittedName>
</protein>
<evidence type="ECO:0000313" key="2">
    <source>
        <dbReference type="Proteomes" id="UP001148838"/>
    </source>
</evidence>
<keyword evidence="2" id="KW-1185">Reference proteome</keyword>